<dbReference type="GO" id="GO:0042391">
    <property type="term" value="P:regulation of membrane potential"/>
    <property type="evidence" value="ECO:0007669"/>
    <property type="project" value="TreeGrafter"/>
</dbReference>
<evidence type="ECO:0000256" key="3">
    <source>
        <dbReference type="ARBA" id="ARBA00022692"/>
    </source>
</evidence>
<dbReference type="PROSITE" id="PS50042">
    <property type="entry name" value="CNMP_BINDING_3"/>
    <property type="match status" value="1"/>
</dbReference>
<dbReference type="PANTHER" id="PTHR10217">
    <property type="entry name" value="VOLTAGE AND LIGAND GATED POTASSIUM CHANNEL"/>
    <property type="match status" value="1"/>
</dbReference>
<sequence>MVTSQTLWSRNVSPFMNLTPGDSFNMNAFKTNGDATPKALNGGHDDWDSDHWRWKEEPSLELSLDSWSLKEGPPMVKTASMGSVSDEEAAATAAKAPKFAQLQLHEVWHEDNRPSLMMKKKTSNRMDGLYMRRPSRFAIRSGEEILGNSCLQRMVFRPSSMRCLIWDLVCSFTIVYDTVMIPLLSAFPIDSTGVPQTLEFISSTVWLLDLIVSFFRGFLDTKTGFVEMRLGYIAFHYLTTWLFADLTMLSVDVVSLFLVDQKAAATVTLLRLFRNLRIFRLVKMAGRLSRIKEMVVGLDYGLEWTSVYLATFMIILRQLAVIALLCHFSGCAWYALGGLSVEKTWITEHMQPEKQDDVVFLYTTSLHWSLTQFTPSSIDVVATNVPERVFSILVTVAGLIVFSFFIGTINQSLGKLGSLTAQETRQNTLVRHYVVEKHISVELAADILRCIRRRGLGKENSKLVLSDIKILESLPRKLLVQLQQEVGMPILESHSMLKHVSAMNYKDIAALCNRALKEMSVVYGEELFQAGFPGEKMYFVRSGMLSYNWDLTPHITDEVFAESRVSEAALWLRWEYRGRLACADQNSYLFSLDAVNFRKVMARGDHSDLFALYARLFLKMMTEECGATEEDATDLFGDDAHVGKLLKLASLLARDSVDLRAVFHAWKTIVPAQMPPMERVKKGLCCLPVMMMTMAKKNKESSSESQDEA</sequence>
<evidence type="ECO:0000259" key="8">
    <source>
        <dbReference type="PROSITE" id="PS50042"/>
    </source>
</evidence>
<protein>
    <recommendedName>
        <fullName evidence="8">Cyclic nucleotide-binding domain-containing protein</fullName>
    </recommendedName>
</protein>
<gene>
    <name evidence="9" type="ORF">EVOR1521_LOCUS12924</name>
</gene>
<comment type="subcellular location">
    <subcellularLocation>
        <location evidence="1">Membrane</location>
        <topology evidence="1">Multi-pass membrane protein</topology>
    </subcellularLocation>
</comment>
<keyword evidence="2" id="KW-0813">Transport</keyword>
<dbReference type="InterPro" id="IPR014710">
    <property type="entry name" value="RmlC-like_jellyroll"/>
</dbReference>
<reference evidence="9" key="1">
    <citation type="submission" date="2023-08" db="EMBL/GenBank/DDBJ databases">
        <authorList>
            <person name="Chen Y."/>
            <person name="Shah S."/>
            <person name="Dougan E. K."/>
            <person name="Thang M."/>
            <person name="Chan C."/>
        </authorList>
    </citation>
    <scope>NUCLEOTIDE SEQUENCE</scope>
</reference>
<organism evidence="9 10">
    <name type="scientific">Effrenium voratum</name>
    <dbReference type="NCBI Taxonomy" id="2562239"/>
    <lineage>
        <taxon>Eukaryota</taxon>
        <taxon>Sar</taxon>
        <taxon>Alveolata</taxon>
        <taxon>Dinophyceae</taxon>
        <taxon>Suessiales</taxon>
        <taxon>Symbiodiniaceae</taxon>
        <taxon>Effrenium</taxon>
    </lineage>
</organism>
<proteinExistence type="predicted"/>
<dbReference type="InterPro" id="IPR050818">
    <property type="entry name" value="KCNH_animal-type"/>
</dbReference>
<evidence type="ECO:0000256" key="1">
    <source>
        <dbReference type="ARBA" id="ARBA00004141"/>
    </source>
</evidence>
<dbReference type="PANTHER" id="PTHR10217:SF435">
    <property type="entry name" value="POTASSIUM VOLTAGE-GATED CHANNEL PROTEIN EAG"/>
    <property type="match status" value="1"/>
</dbReference>
<evidence type="ECO:0000256" key="4">
    <source>
        <dbReference type="ARBA" id="ARBA00022989"/>
    </source>
</evidence>
<comment type="caution">
    <text evidence="9">The sequence shown here is derived from an EMBL/GenBank/DDBJ whole genome shotgun (WGS) entry which is preliminary data.</text>
</comment>
<evidence type="ECO:0000256" key="6">
    <source>
        <dbReference type="ARBA" id="ARBA00023136"/>
    </source>
</evidence>
<keyword evidence="4 7" id="KW-1133">Transmembrane helix</keyword>
<dbReference type="SUPFAM" id="SSF51206">
    <property type="entry name" value="cAMP-binding domain-like"/>
    <property type="match status" value="1"/>
</dbReference>
<dbReference type="Gene3D" id="2.60.120.10">
    <property type="entry name" value="Jelly Rolls"/>
    <property type="match status" value="1"/>
</dbReference>
<feature type="transmembrane region" description="Helical" evidence="7">
    <location>
        <begin position="389"/>
        <end position="409"/>
    </location>
</feature>
<feature type="domain" description="Cyclic nucleotide-binding" evidence="8">
    <location>
        <begin position="515"/>
        <end position="601"/>
    </location>
</feature>
<dbReference type="InterPro" id="IPR000595">
    <property type="entry name" value="cNMP-bd_dom"/>
</dbReference>
<keyword evidence="3 7" id="KW-0812">Transmembrane</keyword>
<evidence type="ECO:0000313" key="10">
    <source>
        <dbReference type="Proteomes" id="UP001178507"/>
    </source>
</evidence>
<dbReference type="GO" id="GO:0005886">
    <property type="term" value="C:plasma membrane"/>
    <property type="evidence" value="ECO:0007669"/>
    <property type="project" value="TreeGrafter"/>
</dbReference>
<keyword evidence="10" id="KW-1185">Reference proteome</keyword>
<dbReference type="SUPFAM" id="SSF81324">
    <property type="entry name" value="Voltage-gated potassium channels"/>
    <property type="match status" value="1"/>
</dbReference>
<dbReference type="Gene3D" id="1.10.287.70">
    <property type="match status" value="1"/>
</dbReference>
<dbReference type="Pfam" id="PF00520">
    <property type="entry name" value="Ion_trans"/>
    <property type="match status" value="1"/>
</dbReference>
<keyword evidence="6 7" id="KW-0472">Membrane</keyword>
<dbReference type="InterPro" id="IPR005821">
    <property type="entry name" value="Ion_trans_dom"/>
</dbReference>
<evidence type="ECO:0000313" key="9">
    <source>
        <dbReference type="EMBL" id="CAJ1386692.1"/>
    </source>
</evidence>
<accession>A0AA36IFJ1</accession>
<evidence type="ECO:0000256" key="5">
    <source>
        <dbReference type="ARBA" id="ARBA00023065"/>
    </source>
</evidence>
<feature type="transmembrane region" description="Helical" evidence="7">
    <location>
        <begin position="321"/>
        <end position="341"/>
    </location>
</feature>
<keyword evidence="5" id="KW-0406">Ion transport</keyword>
<feature type="transmembrane region" description="Helical" evidence="7">
    <location>
        <begin position="163"/>
        <end position="188"/>
    </location>
</feature>
<dbReference type="InterPro" id="IPR018490">
    <property type="entry name" value="cNMP-bd_dom_sf"/>
</dbReference>
<name>A0AA36IFJ1_9DINO</name>
<dbReference type="GO" id="GO:0005249">
    <property type="term" value="F:voltage-gated potassium channel activity"/>
    <property type="evidence" value="ECO:0007669"/>
    <property type="project" value="TreeGrafter"/>
</dbReference>
<evidence type="ECO:0000256" key="7">
    <source>
        <dbReference type="SAM" id="Phobius"/>
    </source>
</evidence>
<feature type="transmembrane region" description="Helical" evidence="7">
    <location>
        <begin position="230"/>
        <end position="248"/>
    </location>
</feature>
<feature type="transmembrane region" description="Helical" evidence="7">
    <location>
        <begin position="200"/>
        <end position="218"/>
    </location>
</feature>
<dbReference type="EMBL" id="CAUJNA010001402">
    <property type="protein sequence ID" value="CAJ1386692.1"/>
    <property type="molecule type" value="Genomic_DNA"/>
</dbReference>
<dbReference type="AlphaFoldDB" id="A0AA36IFJ1"/>
<evidence type="ECO:0000256" key="2">
    <source>
        <dbReference type="ARBA" id="ARBA00022448"/>
    </source>
</evidence>
<dbReference type="Proteomes" id="UP001178507">
    <property type="component" value="Unassembled WGS sequence"/>
</dbReference>